<feature type="chain" id="PRO_5041920156" description="TRP C-terminal domain-containing protein" evidence="3">
    <location>
        <begin position="18"/>
        <end position="713"/>
    </location>
</feature>
<feature type="compositionally biased region" description="Polar residues" evidence="1">
    <location>
        <begin position="690"/>
        <end position="705"/>
    </location>
</feature>
<evidence type="ECO:0000313" key="5">
    <source>
        <dbReference type="Proteomes" id="UP001190700"/>
    </source>
</evidence>
<name>A0AAE0FN85_9CHLO</name>
<feature type="transmembrane region" description="Helical" evidence="2">
    <location>
        <begin position="407"/>
        <end position="427"/>
    </location>
</feature>
<feature type="region of interest" description="Disordered" evidence="1">
    <location>
        <begin position="690"/>
        <end position="713"/>
    </location>
</feature>
<dbReference type="Proteomes" id="UP001190700">
    <property type="component" value="Unassembled WGS sequence"/>
</dbReference>
<feature type="transmembrane region" description="Helical" evidence="2">
    <location>
        <begin position="333"/>
        <end position="363"/>
    </location>
</feature>
<keyword evidence="2" id="KW-0812">Transmembrane</keyword>
<dbReference type="PANTHER" id="PTHR11319:SF35">
    <property type="entry name" value="OUTER MEMBRANE PROTEIN PMPC-RELATED"/>
    <property type="match status" value="1"/>
</dbReference>
<dbReference type="EMBL" id="LGRX02015911">
    <property type="protein sequence ID" value="KAK3262854.1"/>
    <property type="molecule type" value="Genomic_DNA"/>
</dbReference>
<feature type="region of interest" description="Disordered" evidence="1">
    <location>
        <begin position="494"/>
        <end position="554"/>
    </location>
</feature>
<accession>A0AAE0FN85</accession>
<evidence type="ECO:0000256" key="2">
    <source>
        <dbReference type="SAM" id="Phobius"/>
    </source>
</evidence>
<evidence type="ECO:0000256" key="3">
    <source>
        <dbReference type="SAM" id="SignalP"/>
    </source>
</evidence>
<feature type="compositionally biased region" description="Polar residues" evidence="1">
    <location>
        <begin position="534"/>
        <end position="544"/>
    </location>
</feature>
<keyword evidence="3" id="KW-0732">Signal</keyword>
<evidence type="ECO:0000256" key="1">
    <source>
        <dbReference type="SAM" id="MobiDB-lite"/>
    </source>
</evidence>
<feature type="transmembrane region" description="Helical" evidence="2">
    <location>
        <begin position="375"/>
        <end position="395"/>
    </location>
</feature>
<keyword evidence="2" id="KW-1133">Transmembrane helix</keyword>
<dbReference type="PANTHER" id="PTHR11319">
    <property type="entry name" value="G PROTEIN-COUPLED RECEPTOR-RELATED"/>
    <property type="match status" value="1"/>
</dbReference>
<sequence>MAAVMMVGWLLFGGSDAHRISSMLQDCPDGTGCAGATGQYAYNVNGSYTAELQEGNCSAGYVQRLCGECDEGYYEMDGRCEECPERGLMAVLFIALCVCGMLFILYAISQGWNFFKNGALSILLDFLQTMGTYNSFDLNWPDLITDAISLTGLFSFNPEVFASSCLVRTENWYDDWALEMITPLFMLAVFIFLNVVAYVAMILGIITIHRGSMQMANMQNAFLFACSVLHIRLVKMTSLIFYCKEYDDGTVYLVEQPSIECYTETWWYYSSIGFIGLIVYVMGVPLAFYLLLRKHRNELTNPIIKHQMSALYIVYKPELCYWEIAVKLKKASLYIICIMIANNPLYQVMAAEIILLIFCMLSNLYKPFRFTRNNVLQLLSSLCNFFTMFCGMVFYNPLASSSEIDVVTGIWIVLLVGCLIVLTHGAAVEHLRYFASSVTKGAKSRSYLRSLFGFQFMETVFGTRSAMERDHWANEDALVAKHVLTRAKSSVQDYVDSPKADPSPDSTLPILRITSPPSSPLAVWQPGSRESRESGNSQSGSPFSQRRRSLSSEPFKEFRSSKSIVDEALVSQRQVLAHTMKDIEVKSLIEMSDGEKELLSKLMMFPEVPADGRFMFDKWTASKGDDGMAQMFDSVYRSLQHFRHIYALKNLDNMSNSVVPPTDLKMEHSFEPDGLPPLFVIRDQAGTSLKNKQAGTSLKNKQAGTMEQGPADV</sequence>
<feature type="transmembrane region" description="Helical" evidence="2">
    <location>
        <begin position="87"/>
        <end position="107"/>
    </location>
</feature>
<keyword evidence="5" id="KW-1185">Reference proteome</keyword>
<keyword evidence="2" id="KW-0472">Membrane</keyword>
<evidence type="ECO:0008006" key="6">
    <source>
        <dbReference type="Google" id="ProtNLM"/>
    </source>
</evidence>
<dbReference type="AlphaFoldDB" id="A0AAE0FN85"/>
<proteinExistence type="predicted"/>
<feature type="transmembrane region" description="Helical" evidence="2">
    <location>
        <begin position="184"/>
        <end position="209"/>
    </location>
</feature>
<organism evidence="4 5">
    <name type="scientific">Cymbomonas tetramitiformis</name>
    <dbReference type="NCBI Taxonomy" id="36881"/>
    <lineage>
        <taxon>Eukaryota</taxon>
        <taxon>Viridiplantae</taxon>
        <taxon>Chlorophyta</taxon>
        <taxon>Pyramimonadophyceae</taxon>
        <taxon>Pyramimonadales</taxon>
        <taxon>Pyramimonadaceae</taxon>
        <taxon>Cymbomonas</taxon>
    </lineage>
</organism>
<protein>
    <recommendedName>
        <fullName evidence="6">TRP C-terminal domain-containing protein</fullName>
    </recommendedName>
</protein>
<evidence type="ECO:0000313" key="4">
    <source>
        <dbReference type="EMBL" id="KAK3262854.1"/>
    </source>
</evidence>
<reference evidence="4 5" key="1">
    <citation type="journal article" date="2015" name="Genome Biol. Evol.">
        <title>Comparative Genomics of a Bacterivorous Green Alga Reveals Evolutionary Causalities and Consequences of Phago-Mixotrophic Mode of Nutrition.</title>
        <authorList>
            <person name="Burns J.A."/>
            <person name="Paasch A."/>
            <person name="Narechania A."/>
            <person name="Kim E."/>
        </authorList>
    </citation>
    <scope>NUCLEOTIDE SEQUENCE [LARGE SCALE GENOMIC DNA]</scope>
    <source>
        <strain evidence="4 5">PLY_AMNH</strain>
    </source>
</reference>
<feature type="signal peptide" evidence="3">
    <location>
        <begin position="1"/>
        <end position="17"/>
    </location>
</feature>
<comment type="caution">
    <text evidence="4">The sequence shown here is derived from an EMBL/GenBank/DDBJ whole genome shotgun (WGS) entry which is preliminary data.</text>
</comment>
<feature type="transmembrane region" description="Helical" evidence="2">
    <location>
        <begin position="266"/>
        <end position="292"/>
    </location>
</feature>
<gene>
    <name evidence="4" type="ORF">CYMTET_28315</name>
</gene>
<feature type="transmembrane region" description="Helical" evidence="2">
    <location>
        <begin position="221"/>
        <end position="242"/>
    </location>
</feature>